<evidence type="ECO:0000259" key="4">
    <source>
        <dbReference type="PROSITE" id="PS50977"/>
    </source>
</evidence>
<proteinExistence type="predicted"/>
<reference evidence="6" key="1">
    <citation type="submission" date="2023-07" db="EMBL/GenBank/DDBJ databases">
        <title>Conexibacter stalactiti sp. nov., isolated from stalactites in a lava cave and emended description of the genus Conexibacter.</title>
        <authorList>
            <person name="Lee S.D."/>
        </authorList>
    </citation>
    <scope>NUCLEOTIDE SEQUENCE [LARGE SCALE GENOMIC DNA]</scope>
    <source>
        <strain evidence="6">KCTC 39840</strain>
    </source>
</reference>
<dbReference type="InterPro" id="IPR036271">
    <property type="entry name" value="Tet_transcr_reg_TetR-rel_C_sf"/>
</dbReference>
<keyword evidence="1 2" id="KW-0238">DNA-binding</keyword>
<dbReference type="EMBL" id="JAWSTH010000023">
    <property type="protein sequence ID" value="MDW5594837.1"/>
    <property type="molecule type" value="Genomic_DNA"/>
</dbReference>
<protein>
    <submittedName>
        <fullName evidence="5">TetR family transcriptional regulator C-terminal domain-containing protein</fullName>
    </submittedName>
</protein>
<dbReference type="SUPFAM" id="SSF48498">
    <property type="entry name" value="Tetracyclin repressor-like, C-terminal domain"/>
    <property type="match status" value="1"/>
</dbReference>
<dbReference type="SUPFAM" id="SSF46689">
    <property type="entry name" value="Homeodomain-like"/>
    <property type="match status" value="1"/>
</dbReference>
<feature type="DNA-binding region" description="H-T-H motif" evidence="2">
    <location>
        <begin position="54"/>
        <end position="73"/>
    </location>
</feature>
<dbReference type="InterPro" id="IPR009057">
    <property type="entry name" value="Homeodomain-like_sf"/>
</dbReference>
<evidence type="ECO:0000256" key="1">
    <source>
        <dbReference type="ARBA" id="ARBA00023125"/>
    </source>
</evidence>
<accession>A0ABU4HNJ3</accession>
<gene>
    <name evidence="5" type="ORF">R7226_10840</name>
</gene>
<dbReference type="Proteomes" id="UP001284601">
    <property type="component" value="Unassembled WGS sequence"/>
</dbReference>
<dbReference type="PROSITE" id="PS50977">
    <property type="entry name" value="HTH_TETR_2"/>
    <property type="match status" value="1"/>
</dbReference>
<comment type="caution">
    <text evidence="5">The sequence shown here is derived from an EMBL/GenBank/DDBJ whole genome shotgun (WGS) entry which is preliminary data.</text>
</comment>
<dbReference type="Pfam" id="PF17940">
    <property type="entry name" value="TetR_C_31"/>
    <property type="match status" value="1"/>
</dbReference>
<evidence type="ECO:0000313" key="6">
    <source>
        <dbReference type="Proteomes" id="UP001284601"/>
    </source>
</evidence>
<feature type="region of interest" description="Disordered" evidence="3">
    <location>
        <begin position="1"/>
        <end position="32"/>
    </location>
</feature>
<feature type="domain" description="HTH tetR-type" evidence="4">
    <location>
        <begin position="31"/>
        <end position="91"/>
    </location>
</feature>
<organism evidence="5 6">
    <name type="scientific">Conexibacter stalactiti</name>
    <dbReference type="NCBI Taxonomy" id="1940611"/>
    <lineage>
        <taxon>Bacteria</taxon>
        <taxon>Bacillati</taxon>
        <taxon>Actinomycetota</taxon>
        <taxon>Thermoleophilia</taxon>
        <taxon>Solirubrobacterales</taxon>
        <taxon>Conexibacteraceae</taxon>
        <taxon>Conexibacter</taxon>
    </lineage>
</organism>
<dbReference type="Gene3D" id="1.10.357.10">
    <property type="entry name" value="Tetracycline Repressor, domain 2"/>
    <property type="match status" value="1"/>
</dbReference>
<feature type="compositionally biased region" description="Basic and acidic residues" evidence="3">
    <location>
        <begin position="16"/>
        <end position="32"/>
    </location>
</feature>
<evidence type="ECO:0000256" key="2">
    <source>
        <dbReference type="PROSITE-ProRule" id="PRU00335"/>
    </source>
</evidence>
<dbReference type="InterPro" id="IPR041583">
    <property type="entry name" value="TetR_C_31"/>
</dbReference>
<sequence length="217" mass="24528">MAPSPTRPRPATAKQRAAERKRDAPAERRGEARRQLLLEKTLELVGREGVDAVHHRRVAELAGVPLGSTTYWFTSRDDMLVQALAWFAEHELELMRDRLGPLADAGRHPRRLVDRFAALMMLQLGPDRIRARAQYALLQEAAHRPQLEPVVRAWSAGWHDLLEQLFAGLGHPDPRLDAQLFLALLDGLMLTQLAAPDDDFEQAVLRPALRRWLEPSA</sequence>
<name>A0ABU4HNJ3_9ACTN</name>
<dbReference type="RefSeq" id="WP_318597160.1">
    <property type="nucleotide sequence ID" value="NZ_JAWSTH010000023.1"/>
</dbReference>
<dbReference type="InterPro" id="IPR001647">
    <property type="entry name" value="HTH_TetR"/>
</dbReference>
<evidence type="ECO:0000313" key="5">
    <source>
        <dbReference type="EMBL" id="MDW5594837.1"/>
    </source>
</evidence>
<keyword evidence="6" id="KW-1185">Reference proteome</keyword>
<evidence type="ECO:0000256" key="3">
    <source>
        <dbReference type="SAM" id="MobiDB-lite"/>
    </source>
</evidence>